<dbReference type="InParanoid" id="E4XAJ1"/>
<keyword evidence="4" id="KW-1000">Mitochondrion outer membrane</keyword>
<evidence type="ECO:0000256" key="2">
    <source>
        <dbReference type="ARBA" id="ARBA00008969"/>
    </source>
</evidence>
<dbReference type="GO" id="GO:0008053">
    <property type="term" value="P:mitochondrial fusion"/>
    <property type="evidence" value="ECO:0007669"/>
    <property type="project" value="InterPro"/>
</dbReference>
<evidence type="ECO:0000256" key="1">
    <source>
        <dbReference type="ARBA" id="ARBA00004294"/>
    </source>
</evidence>
<dbReference type="GO" id="GO:0005741">
    <property type="term" value="C:mitochondrial outer membrane"/>
    <property type="evidence" value="ECO:0007669"/>
    <property type="project" value="UniProtKB-SubCell"/>
</dbReference>
<keyword evidence="3 9" id="KW-0812">Transmembrane</keyword>
<accession>E4XAJ1</accession>
<dbReference type="PANTHER" id="PTHR21508">
    <property type="entry name" value="MITOGUARDIN"/>
    <property type="match status" value="1"/>
</dbReference>
<comment type="similarity">
    <text evidence="2">Belongs to the mitoguardin family.</text>
</comment>
<dbReference type="EMBL" id="FN653032">
    <property type="protein sequence ID" value="CBY08672.1"/>
    <property type="molecule type" value="Genomic_DNA"/>
</dbReference>
<keyword evidence="7 9" id="KW-0472">Membrane</keyword>
<gene>
    <name evidence="10" type="ORF">GSOID_T00005256001</name>
</gene>
<name>E4XAJ1_OIKDI</name>
<feature type="transmembrane region" description="Helical" evidence="9">
    <location>
        <begin position="31"/>
        <end position="49"/>
    </location>
</feature>
<evidence type="ECO:0000256" key="5">
    <source>
        <dbReference type="ARBA" id="ARBA00022989"/>
    </source>
</evidence>
<evidence type="ECO:0000256" key="7">
    <source>
        <dbReference type="ARBA" id="ARBA00023136"/>
    </source>
</evidence>
<evidence type="ECO:0000313" key="10">
    <source>
        <dbReference type="EMBL" id="CBY08672.1"/>
    </source>
</evidence>
<organism evidence="10">
    <name type="scientific">Oikopleura dioica</name>
    <name type="common">Tunicate</name>
    <dbReference type="NCBI Taxonomy" id="34765"/>
    <lineage>
        <taxon>Eukaryota</taxon>
        <taxon>Metazoa</taxon>
        <taxon>Chordata</taxon>
        <taxon>Tunicata</taxon>
        <taxon>Appendicularia</taxon>
        <taxon>Copelata</taxon>
        <taxon>Oikopleuridae</taxon>
        <taxon>Oikopleura</taxon>
    </lineage>
</organism>
<dbReference type="InterPro" id="IPR019392">
    <property type="entry name" value="Miga"/>
</dbReference>
<comment type="subcellular location">
    <subcellularLocation>
        <location evidence="1">Mitochondrion outer membrane</location>
    </subcellularLocation>
</comment>
<feature type="compositionally biased region" description="Low complexity" evidence="8">
    <location>
        <begin position="144"/>
        <end position="166"/>
    </location>
</feature>
<dbReference type="Proteomes" id="UP000001307">
    <property type="component" value="Unassembled WGS sequence"/>
</dbReference>
<feature type="compositionally biased region" description="Basic residues" evidence="8">
    <location>
        <begin position="170"/>
        <end position="180"/>
    </location>
</feature>
<feature type="region of interest" description="Disordered" evidence="8">
    <location>
        <begin position="233"/>
        <end position="256"/>
    </location>
</feature>
<evidence type="ECO:0000313" key="11">
    <source>
        <dbReference type="Proteomes" id="UP000001307"/>
    </source>
</evidence>
<dbReference type="Pfam" id="PF10265">
    <property type="entry name" value="Miga"/>
    <property type="match status" value="1"/>
</dbReference>
<reference evidence="10" key="1">
    <citation type="journal article" date="2010" name="Science">
        <title>Plasticity of animal genome architecture unmasked by rapid evolution of a pelagic tunicate.</title>
        <authorList>
            <person name="Denoeud F."/>
            <person name="Henriet S."/>
            <person name="Mungpakdee S."/>
            <person name="Aury J.M."/>
            <person name="Da Silva C."/>
            <person name="Brinkmann H."/>
            <person name="Mikhaleva J."/>
            <person name="Olsen L.C."/>
            <person name="Jubin C."/>
            <person name="Canestro C."/>
            <person name="Bouquet J.M."/>
            <person name="Danks G."/>
            <person name="Poulain J."/>
            <person name="Campsteijn C."/>
            <person name="Adamski M."/>
            <person name="Cross I."/>
            <person name="Yadetie F."/>
            <person name="Muffato M."/>
            <person name="Louis A."/>
            <person name="Butcher S."/>
            <person name="Tsagkogeorga G."/>
            <person name="Konrad A."/>
            <person name="Singh S."/>
            <person name="Jensen M.F."/>
            <person name="Cong E.H."/>
            <person name="Eikeseth-Otteraa H."/>
            <person name="Noel B."/>
            <person name="Anthouard V."/>
            <person name="Porcel B.M."/>
            <person name="Kachouri-Lafond R."/>
            <person name="Nishino A."/>
            <person name="Ugolini M."/>
            <person name="Chourrout P."/>
            <person name="Nishida H."/>
            <person name="Aasland R."/>
            <person name="Huzurbazar S."/>
            <person name="Westhof E."/>
            <person name="Delsuc F."/>
            <person name="Lehrach H."/>
            <person name="Reinhardt R."/>
            <person name="Weissenbach J."/>
            <person name="Roy S.W."/>
            <person name="Artiguenave F."/>
            <person name="Postlethwait J.H."/>
            <person name="Manak J.R."/>
            <person name="Thompson E.M."/>
            <person name="Jaillon O."/>
            <person name="Du Pasquier L."/>
            <person name="Boudinot P."/>
            <person name="Liberles D.A."/>
            <person name="Volff J.N."/>
            <person name="Philippe H."/>
            <person name="Lenhard B."/>
            <person name="Roest Crollius H."/>
            <person name="Wincker P."/>
            <person name="Chourrout D."/>
        </authorList>
    </citation>
    <scope>NUCLEOTIDE SEQUENCE [LARGE SCALE GENOMIC DNA]</scope>
</reference>
<protein>
    <submittedName>
        <fullName evidence="10">Uncharacterized protein</fullName>
    </submittedName>
</protein>
<evidence type="ECO:0000256" key="4">
    <source>
        <dbReference type="ARBA" id="ARBA00022787"/>
    </source>
</evidence>
<keyword evidence="6" id="KW-0496">Mitochondrion</keyword>
<evidence type="ECO:0000256" key="8">
    <source>
        <dbReference type="SAM" id="MobiDB-lite"/>
    </source>
</evidence>
<keyword evidence="5 9" id="KW-1133">Transmembrane helix</keyword>
<keyword evidence="11" id="KW-1185">Reference proteome</keyword>
<feature type="region of interest" description="Disordered" evidence="8">
    <location>
        <begin position="144"/>
        <end position="192"/>
    </location>
</feature>
<dbReference type="OrthoDB" id="8880065at2759"/>
<feature type="compositionally biased region" description="Low complexity" evidence="8">
    <location>
        <begin position="181"/>
        <end position="192"/>
    </location>
</feature>
<evidence type="ECO:0000256" key="9">
    <source>
        <dbReference type="SAM" id="Phobius"/>
    </source>
</evidence>
<feature type="compositionally biased region" description="Polar residues" evidence="8">
    <location>
        <begin position="238"/>
        <end position="247"/>
    </location>
</feature>
<dbReference type="PANTHER" id="PTHR21508:SF5">
    <property type="entry name" value="MITOGUARDIN"/>
    <property type="match status" value="1"/>
</dbReference>
<evidence type="ECO:0000256" key="6">
    <source>
        <dbReference type="ARBA" id="ARBA00023128"/>
    </source>
</evidence>
<sequence length="549" mass="61524">MESISHTKPGIFRRSVGFWKSIYNHKDFVKYTLYTVTGTTVVLGIWVYFRERQKKKLIALSTINLQSSPQEESVKVAQHAQIFPSGGRNSMHLELGGSSMISSSESCSSLPNSASMSSEELNVVIHECLSRGLRELKLGLDLSGYSGDGSRSESESSTPGSLSRSSAVNGRKRVNSRRRMGSLSNSMSSSTVSTTEILEEVATILKAQQRIEQIIESDPSLASDSIKEIIQHVRTESESSGNESVKSAKTVRSGRWSPSGSSVDSFMTADDDFENLASLQFLSTAYDLVDEDRIYTRKIRFELCGVQSEREFLAKLHCIREAEKLWLRDKQSRIWLRDVTCVILTGLLKADGTDPEPCQENFESLCEWCEGNYDEMCKSLSQKGIAEISIFDVVIDLCLLDSFDLLANPPSAMMSVLSNRWMSEDFKRTAMTTALWSYIGRCRSDPSNENLFMAKLFDLGKTIAPAICWGQMGPQRKFGELFRSFKAEIISLSQDLFAYRDSWGSKERLSNDLRNIIASACHRLIDILNEKTDSEILFIEPPEIQIGET</sequence>
<evidence type="ECO:0000256" key="3">
    <source>
        <dbReference type="ARBA" id="ARBA00022692"/>
    </source>
</evidence>
<dbReference type="FunCoup" id="E4XAJ1">
    <property type="interactions" value="131"/>
</dbReference>
<proteinExistence type="inferred from homology"/>
<dbReference type="AlphaFoldDB" id="E4XAJ1"/>